<dbReference type="AlphaFoldDB" id="A0A938Y4U6"/>
<evidence type="ECO:0000313" key="2">
    <source>
        <dbReference type="Proteomes" id="UP000663792"/>
    </source>
</evidence>
<comment type="caution">
    <text evidence="1">The sequence shown here is derived from an EMBL/GenBank/DDBJ whole genome shotgun (WGS) entry which is preliminary data.</text>
</comment>
<accession>A0A938Y4U6</accession>
<proteinExistence type="predicted"/>
<dbReference type="RefSeq" id="WP_205259037.1">
    <property type="nucleotide sequence ID" value="NZ_JAERWK010000003.1"/>
</dbReference>
<name>A0A938Y4U6_9ACTN</name>
<sequence length="76" mass="8472">MTEFRPVPFDPEENAAALVRNAAEQPQRLRELADRFDLLDVSNELDDILKGIAEGDRSPEALALGHALVAFLRTVR</sequence>
<protein>
    <submittedName>
        <fullName evidence="1">Uncharacterized protein</fullName>
    </submittedName>
</protein>
<dbReference type="EMBL" id="JAERWK010000003">
    <property type="protein sequence ID" value="MBM9466081.1"/>
    <property type="molecule type" value="Genomic_DNA"/>
</dbReference>
<organism evidence="1 2">
    <name type="scientific">Nakamurella leprariae</name>
    <dbReference type="NCBI Taxonomy" id="2803911"/>
    <lineage>
        <taxon>Bacteria</taxon>
        <taxon>Bacillati</taxon>
        <taxon>Actinomycetota</taxon>
        <taxon>Actinomycetes</taxon>
        <taxon>Nakamurellales</taxon>
        <taxon>Nakamurellaceae</taxon>
        <taxon>Nakamurella</taxon>
    </lineage>
</organism>
<keyword evidence="2" id="KW-1185">Reference proteome</keyword>
<gene>
    <name evidence="1" type="ORF">JL106_02155</name>
</gene>
<dbReference type="Proteomes" id="UP000663792">
    <property type="component" value="Unassembled WGS sequence"/>
</dbReference>
<evidence type="ECO:0000313" key="1">
    <source>
        <dbReference type="EMBL" id="MBM9466081.1"/>
    </source>
</evidence>
<reference evidence="1" key="1">
    <citation type="submission" date="2021-01" db="EMBL/GenBank/DDBJ databases">
        <title>YIM 132084 draft genome.</title>
        <authorList>
            <person name="An D."/>
        </authorList>
    </citation>
    <scope>NUCLEOTIDE SEQUENCE</scope>
    <source>
        <strain evidence="1">YIM 132084</strain>
    </source>
</reference>